<reference evidence="2" key="1">
    <citation type="journal article" date="2014" name="Int. J. Syst. Evol. Microbiol.">
        <title>Complete genome sequence of Corynebacterium casei LMG S-19264T (=DSM 44701T), isolated from a smear-ripened cheese.</title>
        <authorList>
            <consortium name="US DOE Joint Genome Institute (JGI-PGF)"/>
            <person name="Walter F."/>
            <person name="Albersmeier A."/>
            <person name="Kalinowski J."/>
            <person name="Ruckert C."/>
        </authorList>
    </citation>
    <scope>NUCLEOTIDE SEQUENCE</scope>
    <source>
        <strain evidence="2">CGMCC 1.12195</strain>
    </source>
</reference>
<reference evidence="2" key="2">
    <citation type="submission" date="2020-09" db="EMBL/GenBank/DDBJ databases">
        <authorList>
            <person name="Sun Q."/>
            <person name="Zhou Y."/>
        </authorList>
    </citation>
    <scope>NUCLEOTIDE SEQUENCE</scope>
    <source>
        <strain evidence="2">CGMCC 1.12195</strain>
    </source>
</reference>
<sequence length="248" mass="28299">MDEKPSYELSQEELAYISQYLNGELGAIEQAAFEQRLHTDPTWQQKVSEVKTLRVGVREANLVDQLNEWHEEVRSTNGGEAKARWLHRRWWVAASMAAAVLLGVWWGVFSEQSDEQLYQAYFVQDTGLPVAMSGTDTSHYMFYDGMIDYKEGKYADALAKWAPLAQAGEMTDTLRYFSGMAYMGLEQTELAIEQLFPVASNRLSACYEEAVWYLALCYLRQGNRETAVALLKRIDGNEHAAELLKKLE</sequence>
<evidence type="ECO:0000256" key="1">
    <source>
        <dbReference type="SAM" id="Phobius"/>
    </source>
</evidence>
<feature type="transmembrane region" description="Helical" evidence="1">
    <location>
        <begin position="90"/>
        <end position="109"/>
    </location>
</feature>
<dbReference type="InterPro" id="IPR011990">
    <property type="entry name" value="TPR-like_helical_dom_sf"/>
</dbReference>
<evidence type="ECO:0008006" key="4">
    <source>
        <dbReference type="Google" id="ProtNLM"/>
    </source>
</evidence>
<proteinExistence type="predicted"/>
<name>A0A917HKB4_9SPHI</name>
<comment type="caution">
    <text evidence="2">The sequence shown here is derived from an EMBL/GenBank/DDBJ whole genome shotgun (WGS) entry which is preliminary data.</text>
</comment>
<evidence type="ECO:0000313" key="3">
    <source>
        <dbReference type="Proteomes" id="UP000660862"/>
    </source>
</evidence>
<dbReference type="EMBL" id="BMER01000001">
    <property type="protein sequence ID" value="GGG82449.1"/>
    <property type="molecule type" value="Genomic_DNA"/>
</dbReference>
<evidence type="ECO:0000313" key="2">
    <source>
        <dbReference type="EMBL" id="GGG82449.1"/>
    </source>
</evidence>
<accession>A0A917HKB4</accession>
<keyword evidence="1" id="KW-0812">Transmembrane</keyword>
<dbReference type="Gene3D" id="1.25.40.10">
    <property type="entry name" value="Tetratricopeptide repeat domain"/>
    <property type="match status" value="1"/>
</dbReference>
<dbReference type="AlphaFoldDB" id="A0A917HKB4"/>
<dbReference type="Proteomes" id="UP000660862">
    <property type="component" value="Unassembled WGS sequence"/>
</dbReference>
<keyword evidence="1" id="KW-0472">Membrane</keyword>
<protein>
    <recommendedName>
        <fullName evidence="4">Tetratricopeptide repeat-containing protein</fullName>
    </recommendedName>
</protein>
<dbReference type="RefSeq" id="WP_188505193.1">
    <property type="nucleotide sequence ID" value="NZ_BMER01000001.1"/>
</dbReference>
<organism evidence="2 3">
    <name type="scientific">Parapedobacter pyrenivorans</name>
    <dbReference type="NCBI Taxonomy" id="1305674"/>
    <lineage>
        <taxon>Bacteria</taxon>
        <taxon>Pseudomonadati</taxon>
        <taxon>Bacteroidota</taxon>
        <taxon>Sphingobacteriia</taxon>
        <taxon>Sphingobacteriales</taxon>
        <taxon>Sphingobacteriaceae</taxon>
        <taxon>Parapedobacter</taxon>
    </lineage>
</organism>
<dbReference type="SUPFAM" id="SSF48452">
    <property type="entry name" value="TPR-like"/>
    <property type="match status" value="1"/>
</dbReference>
<keyword evidence="3" id="KW-1185">Reference proteome</keyword>
<gene>
    <name evidence="2" type="ORF">GCM10007415_14170</name>
</gene>
<keyword evidence="1" id="KW-1133">Transmembrane helix</keyword>